<reference evidence="3 5" key="2">
    <citation type="submission" date="2019-05" db="EMBL/GenBank/DDBJ databases">
        <authorList>
            <person name="Farhan Ul Haque M."/>
        </authorList>
    </citation>
    <scope>NUCLEOTIDE SEQUENCE [LARGE SCALE GENOMIC DNA]</scope>
    <source>
        <strain evidence="3">2</strain>
    </source>
</reference>
<reference evidence="2 4" key="1">
    <citation type="submission" date="2019-03" db="EMBL/GenBank/DDBJ databases">
        <authorList>
            <person name="Kox A.R. M."/>
        </authorList>
    </citation>
    <scope>NUCLEOTIDE SEQUENCE [LARGE SCALE GENOMIC DNA]</scope>
    <source>
        <strain evidence="2">MTUNDRAET4 annotated genome</strain>
    </source>
</reference>
<evidence type="ECO:0000313" key="4">
    <source>
        <dbReference type="Proteomes" id="UP000294360"/>
    </source>
</evidence>
<dbReference type="AlphaFoldDB" id="A0A4U8Z533"/>
<evidence type="ECO:0000313" key="2">
    <source>
        <dbReference type="EMBL" id="VFU10651.1"/>
    </source>
</evidence>
<feature type="transmembrane region" description="Helical" evidence="1">
    <location>
        <begin position="40"/>
        <end position="60"/>
    </location>
</feature>
<protein>
    <recommendedName>
        <fullName evidence="6">DUF2798 domain-containing protein</fullName>
    </recommendedName>
</protein>
<dbReference type="RefSeq" id="WP_134491457.1">
    <property type="nucleotide sequence ID" value="NZ_CABFMQ020000131.1"/>
</dbReference>
<feature type="transmembrane region" description="Helical" evidence="1">
    <location>
        <begin position="12"/>
        <end position="34"/>
    </location>
</feature>
<evidence type="ECO:0008006" key="6">
    <source>
        <dbReference type="Google" id="ProtNLM"/>
    </source>
</evidence>
<dbReference type="OrthoDB" id="7889159at2"/>
<evidence type="ECO:0000313" key="3">
    <source>
        <dbReference type="EMBL" id="VTZ52314.1"/>
    </source>
</evidence>
<dbReference type="EMBL" id="CABFMQ020000131">
    <property type="protein sequence ID" value="VTZ52314.1"/>
    <property type="molecule type" value="Genomic_DNA"/>
</dbReference>
<keyword evidence="1" id="KW-0812">Transmembrane</keyword>
<dbReference type="Proteomes" id="UP000294360">
    <property type="component" value="Chromosome"/>
</dbReference>
<keyword evidence="5" id="KW-1185">Reference proteome</keyword>
<dbReference type="KEGG" id="mtun:MTUNDRAET4_3764"/>
<organism evidence="2 4">
    <name type="scientific">Methylocella tundrae</name>
    <dbReference type="NCBI Taxonomy" id="227605"/>
    <lineage>
        <taxon>Bacteria</taxon>
        <taxon>Pseudomonadati</taxon>
        <taxon>Pseudomonadota</taxon>
        <taxon>Alphaproteobacteria</taxon>
        <taxon>Hyphomicrobiales</taxon>
        <taxon>Beijerinckiaceae</taxon>
        <taxon>Methylocella</taxon>
    </lineage>
</organism>
<name>A0A4U8Z533_METTU</name>
<evidence type="ECO:0000313" key="5">
    <source>
        <dbReference type="Proteomes" id="UP000485880"/>
    </source>
</evidence>
<evidence type="ECO:0000256" key="1">
    <source>
        <dbReference type="SAM" id="Phobius"/>
    </source>
</evidence>
<dbReference type="Proteomes" id="UP000485880">
    <property type="component" value="Unassembled WGS sequence"/>
</dbReference>
<sequence>MSTRFQIASIIYMMVNAVVFGIGIVTVLLAPGLANHAFQLIPALVIASFIVSAPLAWFIAPRLRARYMRQHSA</sequence>
<dbReference type="EMBL" id="LR536450">
    <property type="protein sequence ID" value="VFU10651.1"/>
    <property type="molecule type" value="Genomic_DNA"/>
</dbReference>
<proteinExistence type="predicted"/>
<keyword evidence="1" id="KW-0472">Membrane</keyword>
<gene>
    <name evidence="3" type="ORF">MPC4_70202</name>
    <name evidence="2" type="ORF">MTUNDRAET4_3764</name>
</gene>
<accession>A0A4U8Z533</accession>
<keyword evidence="1" id="KW-1133">Transmembrane helix</keyword>